<sequence>MDLELPPPAPFQVLQRDFPTKPDSGETSYKGRGPLADRRALITGGDSGIGRAVVIAMAREGARIAINYLSGEELNAEDLVKFLAQERIKIIRLPGNLLDETFCESLIKDAEQALGGLDSLVNNANRFDTFNDDITTYTTARFDLTMPTNLYTGFFLTRAAAKIMPPGGSIIFTVSDVVFNTTKGIIDYAASKYAVASFAQRLGISLAAKGFRVDGVAPGIVYTPLLPASGSTNEQLRQICSAVTIEEDCAAY</sequence>
<reference evidence="4" key="1">
    <citation type="submission" date="2019-04" db="EMBL/GenBank/DDBJ databases">
        <title>Sequencing of skin fungus with MAO and IRED activity.</title>
        <authorList>
            <person name="Marsaioli A.J."/>
            <person name="Bonatto J.M.C."/>
            <person name="Reis Junior O."/>
        </authorList>
    </citation>
    <scope>NUCLEOTIDE SEQUENCE</scope>
    <source>
        <strain evidence="4">28M1</strain>
    </source>
</reference>
<accession>A0A9P4WKM2</accession>
<dbReference type="InterPro" id="IPR036291">
    <property type="entry name" value="NAD(P)-bd_dom_sf"/>
</dbReference>
<gene>
    <name evidence="4" type="ORF">E8E12_005025</name>
</gene>
<dbReference type="Gene3D" id="3.40.50.720">
    <property type="entry name" value="NAD(P)-binding Rossmann-like Domain"/>
    <property type="match status" value="1"/>
</dbReference>
<evidence type="ECO:0008006" key="6">
    <source>
        <dbReference type="Google" id="ProtNLM"/>
    </source>
</evidence>
<evidence type="ECO:0000313" key="5">
    <source>
        <dbReference type="Proteomes" id="UP000758155"/>
    </source>
</evidence>
<feature type="region of interest" description="Disordered" evidence="3">
    <location>
        <begin position="1"/>
        <end position="32"/>
    </location>
</feature>
<dbReference type="Pfam" id="PF00106">
    <property type="entry name" value="adh_short"/>
    <property type="match status" value="1"/>
</dbReference>
<dbReference type="PANTHER" id="PTHR48107:SF16">
    <property type="entry name" value="NADPH-DEPENDENT ALDEHYDE REDUCTASE 1, CHLOROPLASTIC"/>
    <property type="match status" value="1"/>
</dbReference>
<dbReference type="SUPFAM" id="SSF51735">
    <property type="entry name" value="NAD(P)-binding Rossmann-fold domains"/>
    <property type="match status" value="1"/>
</dbReference>
<dbReference type="PRINTS" id="PR00081">
    <property type="entry name" value="GDHRDH"/>
</dbReference>
<evidence type="ECO:0000256" key="2">
    <source>
        <dbReference type="ARBA" id="ARBA00023002"/>
    </source>
</evidence>
<dbReference type="InterPro" id="IPR002347">
    <property type="entry name" value="SDR_fam"/>
</dbReference>
<proteinExistence type="inferred from homology"/>
<evidence type="ECO:0000256" key="3">
    <source>
        <dbReference type="SAM" id="MobiDB-lite"/>
    </source>
</evidence>
<name>A0A9P4WKM2_9PLEO</name>
<comment type="caution">
    <text evidence="4">The sequence shown here is derived from an EMBL/GenBank/DDBJ whole genome shotgun (WGS) entry which is preliminary data.</text>
</comment>
<dbReference type="GO" id="GO:0016614">
    <property type="term" value="F:oxidoreductase activity, acting on CH-OH group of donors"/>
    <property type="evidence" value="ECO:0007669"/>
    <property type="project" value="UniProtKB-ARBA"/>
</dbReference>
<feature type="compositionally biased region" description="Pro residues" evidence="3">
    <location>
        <begin position="1"/>
        <end position="10"/>
    </location>
</feature>
<keyword evidence="2" id="KW-0560">Oxidoreductase</keyword>
<protein>
    <recommendedName>
        <fullName evidence="6">Oxidoreductase</fullName>
    </recommendedName>
</protein>
<evidence type="ECO:0000256" key="1">
    <source>
        <dbReference type="ARBA" id="ARBA00006484"/>
    </source>
</evidence>
<dbReference type="OrthoDB" id="47007at2759"/>
<keyword evidence="5" id="KW-1185">Reference proteome</keyword>
<evidence type="ECO:0000313" key="4">
    <source>
        <dbReference type="EMBL" id="KAF3035319.1"/>
    </source>
</evidence>
<dbReference type="Proteomes" id="UP000758155">
    <property type="component" value="Unassembled WGS sequence"/>
</dbReference>
<dbReference type="AlphaFoldDB" id="A0A9P4WKM2"/>
<dbReference type="PANTHER" id="PTHR48107">
    <property type="entry name" value="NADPH-DEPENDENT ALDEHYDE REDUCTASE-LIKE PROTEIN, CHLOROPLASTIC-RELATED"/>
    <property type="match status" value="1"/>
</dbReference>
<dbReference type="EMBL" id="SWKV01000059">
    <property type="protein sequence ID" value="KAF3035319.1"/>
    <property type="molecule type" value="Genomic_DNA"/>
</dbReference>
<organism evidence="4 5">
    <name type="scientific">Didymella heteroderae</name>
    <dbReference type="NCBI Taxonomy" id="1769908"/>
    <lineage>
        <taxon>Eukaryota</taxon>
        <taxon>Fungi</taxon>
        <taxon>Dikarya</taxon>
        <taxon>Ascomycota</taxon>
        <taxon>Pezizomycotina</taxon>
        <taxon>Dothideomycetes</taxon>
        <taxon>Pleosporomycetidae</taxon>
        <taxon>Pleosporales</taxon>
        <taxon>Pleosporineae</taxon>
        <taxon>Didymellaceae</taxon>
        <taxon>Didymella</taxon>
    </lineage>
</organism>
<comment type="similarity">
    <text evidence="1">Belongs to the short-chain dehydrogenases/reductases (SDR) family.</text>
</comment>